<feature type="chain" id="PRO_5043484982" evidence="2">
    <location>
        <begin position="29"/>
        <end position="297"/>
    </location>
</feature>
<evidence type="ECO:0000256" key="1">
    <source>
        <dbReference type="SAM" id="Phobius"/>
    </source>
</evidence>
<feature type="transmembrane region" description="Helical" evidence="1">
    <location>
        <begin position="231"/>
        <end position="254"/>
    </location>
</feature>
<keyword evidence="2" id="KW-0732">Signal</keyword>
<dbReference type="Proteomes" id="UP000825729">
    <property type="component" value="Unassembled WGS sequence"/>
</dbReference>
<reference evidence="3 4" key="1">
    <citation type="submission" date="2021-07" db="EMBL/GenBank/DDBJ databases">
        <title>The Aristolochia fimbriata genome: insights into angiosperm evolution, floral development and chemical biosynthesis.</title>
        <authorList>
            <person name="Jiao Y."/>
        </authorList>
    </citation>
    <scope>NUCLEOTIDE SEQUENCE [LARGE SCALE GENOMIC DNA]</scope>
    <source>
        <strain evidence="3">IBCAS-2021</strain>
        <tissue evidence="3">Leaf</tissue>
    </source>
</reference>
<dbReference type="EMBL" id="JAINDJ010000003">
    <property type="protein sequence ID" value="KAG9452119.1"/>
    <property type="molecule type" value="Genomic_DNA"/>
</dbReference>
<dbReference type="GO" id="GO:0016020">
    <property type="term" value="C:membrane"/>
    <property type="evidence" value="ECO:0007669"/>
    <property type="project" value="TreeGrafter"/>
</dbReference>
<proteinExistence type="predicted"/>
<name>A0AAV7EUB9_ARIFI</name>
<keyword evidence="4" id="KW-1185">Reference proteome</keyword>
<evidence type="ECO:0000313" key="4">
    <source>
        <dbReference type="Proteomes" id="UP000825729"/>
    </source>
</evidence>
<dbReference type="InterPro" id="IPR010605">
    <property type="entry name" value="DUF1191"/>
</dbReference>
<accession>A0AAV7EUB9</accession>
<keyword evidence="1" id="KW-0812">Transmembrane</keyword>
<evidence type="ECO:0000256" key="2">
    <source>
        <dbReference type="SAM" id="SignalP"/>
    </source>
</evidence>
<keyword evidence="1" id="KW-0472">Membrane</keyword>
<dbReference type="Pfam" id="PF06697">
    <property type="entry name" value="DUF1191"/>
    <property type="match status" value="1"/>
</dbReference>
<evidence type="ECO:0000313" key="3">
    <source>
        <dbReference type="EMBL" id="KAG9452119.1"/>
    </source>
</evidence>
<dbReference type="PANTHER" id="PTHR33512">
    <property type="entry name" value="PROTEIN, PUTATIVE (DUF1191)-RELATED"/>
    <property type="match status" value="1"/>
</dbReference>
<dbReference type="PANTHER" id="PTHR33512:SF1">
    <property type="entry name" value="PROTEIN, PUTATIVE (DUF1191)-RELATED"/>
    <property type="match status" value="1"/>
</dbReference>
<organism evidence="3 4">
    <name type="scientific">Aristolochia fimbriata</name>
    <name type="common">White veined hardy Dutchman's pipe vine</name>
    <dbReference type="NCBI Taxonomy" id="158543"/>
    <lineage>
        <taxon>Eukaryota</taxon>
        <taxon>Viridiplantae</taxon>
        <taxon>Streptophyta</taxon>
        <taxon>Embryophyta</taxon>
        <taxon>Tracheophyta</taxon>
        <taxon>Spermatophyta</taxon>
        <taxon>Magnoliopsida</taxon>
        <taxon>Magnoliidae</taxon>
        <taxon>Piperales</taxon>
        <taxon>Aristolochiaceae</taxon>
        <taxon>Aristolochia</taxon>
    </lineage>
</organism>
<sequence>MHSLRSFMGLSSRVFLLFLLFFSATAESQENSSSHARLTDLLLRDYAFRCYRVHAKTGRLYAVRFPANISGIEATTARYRSGSLRRYGAQMEEFLLSPGTVVDPYVERLIAVRQRLDASPSSIGYGNIPGFRLVSPLLGLLLYNGDDLNSTDPIPLDISSIKRPIVVDFSNVTRVLLPDLTPYCAFWDLEGKVRLSQLGAPGNVCLGYKQGHYGLIAEEMDRGEKASKWKIVVGSSVGGGLGVVLLGLLLIALVKKKKRLKMEEMERRAYEEEALQFCLDEIRAELPPSVAFTPRNS</sequence>
<protein>
    <submittedName>
        <fullName evidence="3">Uncharacterized protein</fullName>
    </submittedName>
</protein>
<gene>
    <name evidence="3" type="ORF">H6P81_005023</name>
</gene>
<comment type="caution">
    <text evidence="3">The sequence shown here is derived from an EMBL/GenBank/DDBJ whole genome shotgun (WGS) entry which is preliminary data.</text>
</comment>
<keyword evidence="1" id="KW-1133">Transmembrane helix</keyword>
<feature type="signal peptide" evidence="2">
    <location>
        <begin position="1"/>
        <end position="28"/>
    </location>
</feature>
<dbReference type="AlphaFoldDB" id="A0AAV7EUB9"/>